<reference evidence="2" key="1">
    <citation type="submission" date="2017-04" db="EMBL/GenBank/DDBJ databases">
        <title>Function of individual gut microbiota members based on whole genome sequencing of pure cultures obtained from chicken caecum.</title>
        <authorList>
            <person name="Medvecky M."/>
            <person name="Cejkova D."/>
            <person name="Polansky O."/>
            <person name="Karasova D."/>
            <person name="Kubasova T."/>
            <person name="Cizek A."/>
            <person name="Rychlik I."/>
        </authorList>
    </citation>
    <scope>NUCLEOTIDE SEQUENCE [LARGE SCALE GENOMIC DNA]</scope>
    <source>
        <strain evidence="2">An149</strain>
    </source>
</reference>
<accession>A0A1Y4QHB6</accession>
<dbReference type="EMBL" id="NFLB01000010">
    <property type="protein sequence ID" value="OUQ04646.1"/>
    <property type="molecule type" value="Genomic_DNA"/>
</dbReference>
<evidence type="ECO:0000313" key="2">
    <source>
        <dbReference type="Proteomes" id="UP000196258"/>
    </source>
</evidence>
<protein>
    <submittedName>
        <fullName evidence="1">Uncharacterized protein</fullName>
    </submittedName>
</protein>
<dbReference type="AlphaFoldDB" id="A0A1Y4QHB6"/>
<organism evidence="1 2">
    <name type="scientific">Thomasclavelia spiroformis</name>
    <dbReference type="NCBI Taxonomy" id="29348"/>
    <lineage>
        <taxon>Bacteria</taxon>
        <taxon>Bacillati</taxon>
        <taxon>Bacillota</taxon>
        <taxon>Erysipelotrichia</taxon>
        <taxon>Erysipelotrichales</taxon>
        <taxon>Coprobacillaceae</taxon>
        <taxon>Thomasclavelia</taxon>
    </lineage>
</organism>
<gene>
    <name evidence="1" type="ORF">B5E91_09680</name>
</gene>
<evidence type="ECO:0000313" key="1">
    <source>
        <dbReference type="EMBL" id="OUQ04646.1"/>
    </source>
</evidence>
<name>A0A1Y4QHB6_9FIRM</name>
<proteinExistence type="predicted"/>
<dbReference type="Proteomes" id="UP000196258">
    <property type="component" value="Unassembled WGS sequence"/>
</dbReference>
<comment type="caution">
    <text evidence="1">The sequence shown here is derived from an EMBL/GenBank/DDBJ whole genome shotgun (WGS) entry which is preliminary data.</text>
</comment>
<dbReference type="RefSeq" id="WP_087257174.1">
    <property type="nucleotide sequence ID" value="NZ_NFLB01000010.1"/>
</dbReference>
<sequence>MENKEKILKDIIKVCIDYNIDYIVTLAKKGTALFEQLCCDGYFYIPEQNRYVLVYIDRVLYKKDNYDFLNKNILLFDDMMKTGFHFLVTEEHFREKIKLSIENSGLKDQTNFYFYCYVKCFEKKTLLDDKMDKLFCFYKKNYEDYYKFCLSEAAYFQEQLIGNSVDLPVFDLYVKNIDTFKKVVSNEVNSIIYNERDCYIGNEKIKIGSIFIDKPGFVDLFKGFLIAATAKVRYEYNEKNDNYRIVIIPFALTGSIEFCELEDLYKKIFDHNFESEISFQHNKKKIKLSYIKLYRYVNYLISYQIGDYISDIFSIYNLKLNYLDNGSKYYSYKYDSFVKEFFMNENRNISSCLKNFKYSKPIGIDNLKHKTIEYNDMNEHLFKLIIDQSKKSFKNLESHNLIYNLINIQELADIYQSSKENLVTFCNALIYNIDSYLISNEIYLKDNYVIRGFLPGEISVTALPYDGRLFYRGIYSYYQKVSENYNYFMRDYDLFIEKFYNLLLSKKMFNTDFITNKSFDFFTSYFKGLIEDNFKECIEAKKYLLDATKNINKINDVINILDIYLTSSDFEINRG</sequence>